<dbReference type="GO" id="GO:0016787">
    <property type="term" value="F:hydrolase activity"/>
    <property type="evidence" value="ECO:0007669"/>
    <property type="project" value="UniProtKB-KW"/>
</dbReference>
<keyword evidence="1" id="KW-0378">Hydrolase</keyword>
<gene>
    <name evidence="1" type="ORF">QUF54_10685</name>
</gene>
<evidence type="ECO:0000313" key="1">
    <source>
        <dbReference type="EMBL" id="MDM8563807.1"/>
    </source>
</evidence>
<dbReference type="EMBL" id="JAUCGM010000890">
    <property type="protein sequence ID" value="MDM8563807.1"/>
    <property type="molecule type" value="Genomic_DNA"/>
</dbReference>
<organism evidence="1 2">
    <name type="scientific">Candidatus Marithioploca araucensis</name>
    <dbReference type="NCBI Taxonomy" id="70273"/>
    <lineage>
        <taxon>Bacteria</taxon>
        <taxon>Pseudomonadati</taxon>
        <taxon>Pseudomonadota</taxon>
        <taxon>Gammaproteobacteria</taxon>
        <taxon>Thiotrichales</taxon>
        <taxon>Thiotrichaceae</taxon>
        <taxon>Candidatus Marithioploca</taxon>
    </lineage>
</organism>
<dbReference type="Proteomes" id="UP001171945">
    <property type="component" value="Unassembled WGS sequence"/>
</dbReference>
<sequence>MNKPQPRFENLFEAEQFMHLAYKKQLGHLTEAQWHHLTKHSIRLNQDGYYRLAYDPKFAHLSKKMATANLNLWSKWVVIACPVLLLHGKNSEILLKETITKMQVSHPEMQVVTFPDVGHTPPLMEKCQIQIIQQWLETNG</sequence>
<dbReference type="Gene3D" id="3.40.50.1820">
    <property type="entry name" value="alpha/beta hydrolase"/>
    <property type="match status" value="1"/>
</dbReference>
<dbReference type="InterPro" id="IPR029058">
    <property type="entry name" value="AB_hydrolase_fold"/>
</dbReference>
<evidence type="ECO:0000313" key="2">
    <source>
        <dbReference type="Proteomes" id="UP001171945"/>
    </source>
</evidence>
<name>A0ABT7VW44_9GAMM</name>
<proteinExistence type="predicted"/>
<dbReference type="SUPFAM" id="SSF53474">
    <property type="entry name" value="alpha/beta-Hydrolases"/>
    <property type="match status" value="1"/>
</dbReference>
<reference evidence="1" key="1">
    <citation type="submission" date="2023-06" db="EMBL/GenBank/DDBJ databases">
        <title>Uncultivated large filamentous bacteria from sulfidic sediments reveal new species and different genomic features in energy metabolism and defense.</title>
        <authorList>
            <person name="Fonseca A."/>
        </authorList>
    </citation>
    <scope>NUCLEOTIDE SEQUENCE</scope>
    <source>
        <strain evidence="1">HSG4</strain>
    </source>
</reference>
<keyword evidence="2" id="KW-1185">Reference proteome</keyword>
<accession>A0ABT7VW44</accession>
<comment type="caution">
    <text evidence="1">The sequence shown here is derived from an EMBL/GenBank/DDBJ whole genome shotgun (WGS) entry which is preliminary data.</text>
</comment>
<protein>
    <submittedName>
        <fullName evidence="1">Alpha/beta hydrolase</fullName>
    </submittedName>
</protein>